<accession>A0A0D3CDF9</accession>
<dbReference type="EnsemblPlants" id="Bo5g045090.1">
    <property type="protein sequence ID" value="Bo5g045090.1"/>
    <property type="gene ID" value="Bo5g045090"/>
</dbReference>
<dbReference type="Proteomes" id="UP000032141">
    <property type="component" value="Chromosome C5"/>
</dbReference>
<keyword evidence="3" id="KW-1185">Reference proteome</keyword>
<dbReference type="Pfam" id="PF13456">
    <property type="entry name" value="RVT_3"/>
    <property type="match status" value="1"/>
</dbReference>
<feature type="domain" description="RNase H type-1" evidence="1">
    <location>
        <begin position="234"/>
        <end position="310"/>
    </location>
</feature>
<protein>
    <recommendedName>
        <fullName evidence="1">RNase H type-1 domain-containing protein</fullName>
    </recommendedName>
</protein>
<name>A0A0D3CDF9_BRAOL</name>
<proteinExistence type="predicted"/>
<reference evidence="2" key="2">
    <citation type="submission" date="2015-03" db="UniProtKB">
        <authorList>
            <consortium name="EnsemblPlants"/>
        </authorList>
    </citation>
    <scope>IDENTIFICATION</scope>
</reference>
<dbReference type="PANTHER" id="PTHR34146">
    <property type="entry name" value="POLYNUCLEOTIDYL TRANSFERASE, RIBONUCLEASE H-LIKE SUPERFAMILY PROTEIN-RELATED"/>
    <property type="match status" value="1"/>
</dbReference>
<dbReference type="GO" id="GO:0004523">
    <property type="term" value="F:RNA-DNA hybrid ribonuclease activity"/>
    <property type="evidence" value="ECO:0007669"/>
    <property type="project" value="InterPro"/>
</dbReference>
<dbReference type="InterPro" id="IPR044730">
    <property type="entry name" value="RNase_H-like_dom_plant"/>
</dbReference>
<dbReference type="Gramene" id="Bo5g045090.1">
    <property type="protein sequence ID" value="Bo5g045090.1"/>
    <property type="gene ID" value="Bo5g045090"/>
</dbReference>
<dbReference type="PANTHER" id="PTHR34146:SF3">
    <property type="entry name" value="POLYNUCLEOTIDYL TRANSFERASE, RIBONUCLEASE H-LIKE SUPERFAMILY PROTEIN"/>
    <property type="match status" value="1"/>
</dbReference>
<dbReference type="HOGENOM" id="CLU_000680_14_2_1"/>
<dbReference type="AlphaFoldDB" id="A0A0D3CDF9"/>
<dbReference type="eggNOG" id="KOG1075">
    <property type="taxonomic scope" value="Eukaryota"/>
</dbReference>
<dbReference type="GO" id="GO:0003676">
    <property type="term" value="F:nucleic acid binding"/>
    <property type="evidence" value="ECO:0007669"/>
    <property type="project" value="InterPro"/>
</dbReference>
<evidence type="ECO:0000259" key="1">
    <source>
        <dbReference type="Pfam" id="PF13456"/>
    </source>
</evidence>
<evidence type="ECO:0000313" key="2">
    <source>
        <dbReference type="EnsemblPlants" id="Bo5g045090.1"/>
    </source>
</evidence>
<reference evidence="2 3" key="1">
    <citation type="journal article" date="2014" name="Genome Biol.">
        <title>Transcriptome and methylome profiling reveals relics of genome dominance in the mesopolyploid Brassica oleracea.</title>
        <authorList>
            <person name="Parkin I.A."/>
            <person name="Koh C."/>
            <person name="Tang H."/>
            <person name="Robinson S.J."/>
            <person name="Kagale S."/>
            <person name="Clarke W.E."/>
            <person name="Town C.D."/>
            <person name="Nixon J."/>
            <person name="Krishnakumar V."/>
            <person name="Bidwell S.L."/>
            <person name="Denoeud F."/>
            <person name="Belcram H."/>
            <person name="Links M.G."/>
            <person name="Just J."/>
            <person name="Clarke C."/>
            <person name="Bender T."/>
            <person name="Huebert T."/>
            <person name="Mason A.S."/>
            <person name="Pires J.C."/>
            <person name="Barker G."/>
            <person name="Moore J."/>
            <person name="Walley P.G."/>
            <person name="Manoli S."/>
            <person name="Batley J."/>
            <person name="Edwards D."/>
            <person name="Nelson M.N."/>
            <person name="Wang X."/>
            <person name="Paterson A.H."/>
            <person name="King G."/>
            <person name="Bancroft I."/>
            <person name="Chalhoub B."/>
            <person name="Sharpe A.G."/>
        </authorList>
    </citation>
    <scope>NUCLEOTIDE SEQUENCE</scope>
    <source>
        <strain evidence="2 3">cv. TO1000</strain>
    </source>
</reference>
<dbReference type="InterPro" id="IPR002156">
    <property type="entry name" value="RNaseH_domain"/>
</dbReference>
<dbReference type="OMA" id="PHAIFEC"/>
<organism evidence="2 3">
    <name type="scientific">Brassica oleracea var. oleracea</name>
    <dbReference type="NCBI Taxonomy" id="109376"/>
    <lineage>
        <taxon>Eukaryota</taxon>
        <taxon>Viridiplantae</taxon>
        <taxon>Streptophyta</taxon>
        <taxon>Embryophyta</taxon>
        <taxon>Tracheophyta</taxon>
        <taxon>Spermatophyta</taxon>
        <taxon>Magnoliopsida</taxon>
        <taxon>eudicotyledons</taxon>
        <taxon>Gunneridae</taxon>
        <taxon>Pentapetalae</taxon>
        <taxon>rosids</taxon>
        <taxon>malvids</taxon>
        <taxon>Brassicales</taxon>
        <taxon>Brassicaceae</taxon>
        <taxon>Brassiceae</taxon>
        <taxon>Brassica</taxon>
    </lineage>
</organism>
<dbReference type="CDD" id="cd06222">
    <property type="entry name" value="RNase_H_like"/>
    <property type="match status" value="1"/>
</dbReference>
<evidence type="ECO:0000313" key="3">
    <source>
        <dbReference type="Proteomes" id="UP000032141"/>
    </source>
</evidence>
<sequence length="317" mass="37018">MHPNMRVSELINKELKEWDVGLLEDYVHPDDISLIRSMAISSTHRRDTFCWNYTKNGQYTVKSGYWIAQNLLKPEEEKKYWNQVAVMRNLVRQNMRCDNYCPRWGKLEESVPHAIFECPPALQVWSLSATTTSPGIFPVASVYTNMDYLFWRKNEILEPDQDIDPYPWIIWYICKTRNDKLFKGIDRDPLELVRYAESECQAWFNANEMIPPVVLANNNEESQVLSLGNICLLDGSWTASDRFSGCGWVWMDSGENTQLMGTRNFTRCESALHSEVETLRWAMENMLQHSPNQSFGTDCKELIAMIKEPQEWPSFET</sequence>